<dbReference type="Pfam" id="PF03159">
    <property type="entry name" value="XRN_N"/>
    <property type="match status" value="2"/>
</dbReference>
<dbReference type="GO" id="GO:0004534">
    <property type="term" value="F:5'-3' RNA exonuclease activity"/>
    <property type="evidence" value="ECO:0007669"/>
    <property type="project" value="TreeGrafter"/>
</dbReference>
<organism evidence="13 14">
    <name type="scientific">Ophiophagus hannah</name>
    <name type="common">King cobra</name>
    <name type="synonym">Naja hannah</name>
    <dbReference type="NCBI Taxonomy" id="8665"/>
    <lineage>
        <taxon>Eukaryota</taxon>
        <taxon>Metazoa</taxon>
        <taxon>Chordata</taxon>
        <taxon>Craniata</taxon>
        <taxon>Vertebrata</taxon>
        <taxon>Euteleostomi</taxon>
        <taxon>Lepidosauria</taxon>
        <taxon>Squamata</taxon>
        <taxon>Bifurcata</taxon>
        <taxon>Unidentata</taxon>
        <taxon>Episquamata</taxon>
        <taxon>Toxicofera</taxon>
        <taxon>Serpentes</taxon>
        <taxon>Colubroidea</taxon>
        <taxon>Elapidae</taxon>
        <taxon>Elapinae</taxon>
        <taxon>Ophiophagus</taxon>
    </lineage>
</organism>
<feature type="compositionally biased region" description="Basic and acidic residues" evidence="5">
    <location>
        <begin position="1102"/>
        <end position="1115"/>
    </location>
</feature>
<accession>V8NTJ9</accession>
<name>V8NTJ9_OPHHA</name>
<dbReference type="Gene3D" id="1.25.40.1050">
    <property type="match status" value="1"/>
</dbReference>
<feature type="region of interest" description="Disordered" evidence="5">
    <location>
        <begin position="1080"/>
        <end position="1118"/>
    </location>
</feature>
<dbReference type="Gene3D" id="3.40.50.12390">
    <property type="match status" value="2"/>
</dbReference>
<feature type="domain" description="Carbohydrate kinase FGGY C-terminal" evidence="7">
    <location>
        <begin position="1746"/>
        <end position="1933"/>
    </location>
</feature>
<protein>
    <submittedName>
        <fullName evidence="13">5'-3' exoribonuclease 1</fullName>
    </submittedName>
</protein>
<dbReference type="OrthoDB" id="372487at2759"/>
<dbReference type="InterPro" id="IPR018485">
    <property type="entry name" value="FGGY_C"/>
</dbReference>
<dbReference type="GO" id="GO:0005634">
    <property type="term" value="C:nucleus"/>
    <property type="evidence" value="ECO:0007669"/>
    <property type="project" value="TreeGrafter"/>
</dbReference>
<dbReference type="InterPro" id="IPR047008">
    <property type="entry name" value="XRN1_SH3_sf"/>
</dbReference>
<evidence type="ECO:0000256" key="2">
    <source>
        <dbReference type="ARBA" id="ARBA00022801"/>
    </source>
</evidence>
<dbReference type="FunFam" id="3.30.420.40:FF:000104">
    <property type="entry name" value="putative glycerol kinase 5"/>
    <property type="match status" value="1"/>
</dbReference>
<dbReference type="Pfam" id="PF18332">
    <property type="entry name" value="XRN1_D1"/>
    <property type="match status" value="1"/>
</dbReference>
<feature type="domain" description="Xrn1 helical" evidence="9">
    <location>
        <begin position="266"/>
        <end position="443"/>
    </location>
</feature>
<feature type="domain" description="Xrn1 N-terminal" evidence="8">
    <location>
        <begin position="1"/>
        <end position="103"/>
    </location>
</feature>
<dbReference type="Gene3D" id="2.170.260.40">
    <property type="match status" value="1"/>
</dbReference>
<dbReference type="GO" id="GO:0000956">
    <property type="term" value="P:nuclear-transcribed mRNA catabolic process"/>
    <property type="evidence" value="ECO:0007669"/>
    <property type="project" value="TreeGrafter"/>
</dbReference>
<feature type="domain" description="Xrn1 helical" evidence="9">
    <location>
        <begin position="188"/>
        <end position="237"/>
    </location>
</feature>
<evidence type="ECO:0000259" key="8">
    <source>
        <dbReference type="Pfam" id="PF03159"/>
    </source>
</evidence>
<keyword evidence="1" id="KW-0540">Nuclease</keyword>
<evidence type="ECO:0000256" key="5">
    <source>
        <dbReference type="SAM" id="MobiDB-lite"/>
    </source>
</evidence>
<keyword evidence="2" id="KW-0378">Hydrolase</keyword>
<evidence type="ECO:0000259" key="10">
    <source>
        <dbReference type="Pfam" id="PF18129"/>
    </source>
</evidence>
<dbReference type="InterPro" id="IPR043129">
    <property type="entry name" value="ATPase_NBD"/>
</dbReference>
<reference evidence="13 14" key="1">
    <citation type="journal article" date="2013" name="Proc. Natl. Acad. Sci. U.S.A.">
        <title>The king cobra genome reveals dynamic gene evolution and adaptation in the snake venom system.</title>
        <authorList>
            <person name="Vonk F.J."/>
            <person name="Casewell N.R."/>
            <person name="Henkel C.V."/>
            <person name="Heimberg A.M."/>
            <person name="Jansen H.J."/>
            <person name="McCleary R.J."/>
            <person name="Kerkkamp H.M."/>
            <person name="Vos R.A."/>
            <person name="Guerreiro I."/>
            <person name="Calvete J.J."/>
            <person name="Wuster W."/>
            <person name="Woods A.E."/>
            <person name="Logan J.M."/>
            <person name="Harrison R.A."/>
            <person name="Castoe T.A."/>
            <person name="de Koning A.P."/>
            <person name="Pollock D.D."/>
            <person name="Yandell M."/>
            <person name="Calderon D."/>
            <person name="Renjifo C."/>
            <person name="Currier R.B."/>
            <person name="Salgado D."/>
            <person name="Pla D."/>
            <person name="Sanz L."/>
            <person name="Hyder A.S."/>
            <person name="Ribeiro J.M."/>
            <person name="Arntzen J.W."/>
            <person name="van den Thillart G.E."/>
            <person name="Boetzer M."/>
            <person name="Pirovano W."/>
            <person name="Dirks R.P."/>
            <person name="Spaink H.P."/>
            <person name="Duboule D."/>
            <person name="McGlinn E."/>
            <person name="Kini R.M."/>
            <person name="Richardson M.K."/>
        </authorList>
    </citation>
    <scope>NUCLEOTIDE SEQUENCE</scope>
    <source>
        <tissue evidence="13">Blood</tissue>
    </source>
</reference>
<feature type="domain" description="Carbohydrate kinase FGGY N-terminal" evidence="6">
    <location>
        <begin position="1566"/>
        <end position="1736"/>
    </location>
</feature>
<evidence type="ECO:0000259" key="9">
    <source>
        <dbReference type="Pfam" id="PF17846"/>
    </source>
</evidence>
<dbReference type="InterPro" id="IPR041412">
    <property type="entry name" value="Xrn1_helical"/>
</dbReference>
<evidence type="ECO:0000313" key="14">
    <source>
        <dbReference type="Proteomes" id="UP000018936"/>
    </source>
</evidence>
<dbReference type="PANTHER" id="PTHR12341:SF7">
    <property type="entry name" value="5'-3' EXORIBONUCLEASE 1"/>
    <property type="match status" value="1"/>
</dbReference>
<sequence length="1985" mass="224278">MGVPKFYRWVSERYPCLSQVVKEHQIPEFDNLYLDMNGIIHQCSHPNDDDVHFRISEDKIFADIFHYLEVLFRIIKPRKVFFMAVDGVAPRAKMNQQRGRRFRFLLLGTEFMARLHEHLKYFVNMKISTDKSWQGITVYLSGHETPGEGEHKIMEFIRSEKTKPDHDPNTRHCLYGLDADLDKISFPYEIERIIDDWILMGFLVGNDFIPHLPHFHINHDALPLLYRTYMTTLPELGVLFNFVSLLAALEDELEDDGLFEAEFRQYKRTYYMTKLGVEVVSNDFLADQAKCYVQAIQWILHYYYHGVQSWSWYYPFHYAPYLSDICNISELKIHLDLGKPFMPFEQLLAVLPAASKDLLPKCYQHLMTGDESPIIEYYPTEFKTDLNGKQQEWEAVVLIPFIDEKLLLEAMAPCNKLLKAEEKQRNRHSECLMYLYDRDTEFRYLSPWPEKFLSIEKCHTRCEAVSMDAWHVDIADNKITQLDTEKLYFCGFPTLKHINHKFGLKKSGVQVFQQSSHGENMLLEIIAAEDSEEFDIEKVASLILGKSVFVNWPHLEEARAVAVSDGDTKFYLEERPGTQKLYRGNAVPPTKVTFVGEKENNVWIKEIQGISEHYQRRKGVIINETSIIVYAQLLTGSRYQLNQNGEVYFEKQWSKQNLPFAYQTIVKVIFLIFMLGTPYYGCTGEVQDSSDVISDGRIRVVFNIPIEPQLDILIQNQHPRQPAVPGPRNSTRPWGPGPQPKVKAQWWWHALLTFGELSRPGINKATGEKYSVKYNPAYVLASRLGVSSYLVSRFTGSIFIGRGARRNPRGDHKANVGLNLKFNKRNEEVPGYTKKVGNEWMYSSAVEQLLAEYLERVPELFTYLAKNSPEDIFYEDDIWPGEEENGAEKVQEIMSWLKAHPVSTLSRSSCDLQILDAAIIEKIEEEIDKCKPLEQQHGILPDQDAEYRLFDRVVNVRENFSVPLGLRGSIIGIKGASRESDVLYEVLFDEEFHGGLTIRSSPSRGYRMPACALINISHGYRTETGNQKLTAIVKPQPAVSSYNSYSSETFSVSSQKAHLGGLNHSPRSLFVPTQQLNGRQHNSIKAEKQGNSSSQQKVTYTTKEDSKEPRNERQTQKIANKLDFAGVSKSNVKLLKRNEGSSTQIEQKSAVHDPSITAKNGSELGDILASLKIFKEKKQSPDSKELTKEDHLSPQSFAMKGTQMLKEILKIDASATPEGKTNEISPSTCKQDSFEPASQCRHPQKIVDFMNKSNIGVSQNIQAMGKGSYSPLGTPNTISTAVSELSRICSLVGMLQPDFSFLRTPQTMTVCQVKLSNGLLVHGPQCHSQHEAKEKAAFFALQQLSSIGMNFPMPPQQPLPPPSIFPNYQPLGNLMAPRSIPPVFNQQQTANIFPSSFPAFGSVQWGAPMPVHNKSYYTGSYPGSAYPATIPVGTHNQFIPLQVTKKTAANKINFEYKEFQTSLQETQLKNDQSISDTTKLNSPGATPMKLIDSSAPAANNAFTTSVATTCALAPEMKYILGIDVGSTVIRCHVYDKAAVLKGFSSRQITLVKQLESQLFLFCSSRKTGKPFHNFISWQDMRAANLVKSWNRSFLMKAVHGISSLLHFFTRINKLLLARSFSFTTQHVSLRLVWVLQHLSEVFTLEDRESLPHAQFYSQGACAMYATDYSSASTTAFFDPFKLQWSDLFSKLLSIPISLFPPIEDTSHIFGSVDAEIFGVPIAIAALAADQQAAMFGQCCFDTGDIKVTVGTGTFWDINTGNNIHVSKKGLYPLVGWKIGNEITYLAEGNASDTGNAIKWIQSLELFDNVEETSQMAHSLVNSGGVCFVPSFSGLQIPVNDPYACTSFMGITPTTTKKHLVRAVLESIAFRNKQLYDVITTELGIPAMSIRADGGVSKNSFVMQMTSDLINKSINKPDSTDMSCLGAAFLAGLAIGYWTDRKHLKKLRQTDMVFKPQREPKEYEPAMSNWIKAVRRSLSWYSQASQ</sequence>
<dbReference type="Pfam" id="PF02782">
    <property type="entry name" value="FGGY_C"/>
    <property type="match status" value="1"/>
</dbReference>
<dbReference type="CDD" id="cd07793">
    <property type="entry name" value="ASKHA_NBD_FGGY_GK5-like"/>
    <property type="match status" value="1"/>
</dbReference>
<dbReference type="Gene3D" id="3.30.420.40">
    <property type="match status" value="2"/>
</dbReference>
<dbReference type="InterPro" id="IPR027073">
    <property type="entry name" value="5_3_exoribonuclease"/>
</dbReference>
<proteinExistence type="inferred from homology"/>
<dbReference type="InterPro" id="IPR037444">
    <property type="entry name" value="GK5"/>
</dbReference>
<dbReference type="Gene3D" id="2.30.30.750">
    <property type="match status" value="1"/>
</dbReference>
<dbReference type="GO" id="GO:0016301">
    <property type="term" value="F:kinase activity"/>
    <property type="evidence" value="ECO:0007669"/>
    <property type="project" value="InterPro"/>
</dbReference>
<feature type="domain" description="5'-3' exoribonuclease 1 SH3-like" evidence="10">
    <location>
        <begin position="946"/>
        <end position="1015"/>
    </location>
</feature>
<evidence type="ECO:0000259" key="6">
    <source>
        <dbReference type="Pfam" id="PF00370"/>
    </source>
</evidence>
<dbReference type="GO" id="GO:0003723">
    <property type="term" value="F:RNA binding"/>
    <property type="evidence" value="ECO:0007669"/>
    <property type="project" value="TreeGrafter"/>
</dbReference>
<evidence type="ECO:0000313" key="13">
    <source>
        <dbReference type="EMBL" id="ETE64872.1"/>
    </source>
</evidence>
<dbReference type="GO" id="GO:0016075">
    <property type="term" value="P:rRNA catabolic process"/>
    <property type="evidence" value="ECO:0007669"/>
    <property type="project" value="TreeGrafter"/>
</dbReference>
<dbReference type="PANTHER" id="PTHR12341">
    <property type="entry name" value="5'-&gt;3' EXORIBONUCLEASE"/>
    <property type="match status" value="1"/>
</dbReference>
<feature type="domain" description="Xrn1 N-terminal" evidence="8">
    <location>
        <begin position="108"/>
        <end position="181"/>
    </location>
</feature>
<dbReference type="InterPro" id="IPR041385">
    <property type="entry name" value="SH3_12"/>
</dbReference>
<dbReference type="Pfam" id="PF17846">
    <property type="entry name" value="XRN_M"/>
    <property type="match status" value="2"/>
</dbReference>
<feature type="compositionally biased region" description="Polar residues" evidence="5">
    <location>
        <begin position="1080"/>
        <end position="1101"/>
    </location>
</feature>
<dbReference type="Pfam" id="PF00370">
    <property type="entry name" value="FGGY_N"/>
    <property type="match status" value="1"/>
</dbReference>
<feature type="domain" description="Exoribonuclease Xrn1 D2/D3" evidence="12">
    <location>
        <begin position="764"/>
        <end position="935"/>
    </location>
</feature>
<dbReference type="Pfam" id="PF18334">
    <property type="entry name" value="XRN1_D2_D3"/>
    <property type="match status" value="1"/>
</dbReference>
<comment type="similarity">
    <text evidence="4">Belongs to the 5'-3' exonuclease family.</text>
</comment>
<dbReference type="InterPro" id="IPR004859">
    <property type="entry name" value="Xrn1_N"/>
</dbReference>
<dbReference type="InterPro" id="IPR047007">
    <property type="entry name" value="XRN1_D1_sf"/>
</dbReference>
<evidence type="ECO:0000256" key="1">
    <source>
        <dbReference type="ARBA" id="ARBA00022722"/>
    </source>
</evidence>
<comment type="caution">
    <text evidence="13">The sequence shown here is derived from an EMBL/GenBank/DDBJ whole genome shotgun (WGS) entry which is preliminary data.</text>
</comment>
<gene>
    <name evidence="13" type="primary">XRN1</name>
    <name evidence="13" type="ORF">L345_09359</name>
</gene>
<keyword evidence="3" id="KW-0269">Exonuclease</keyword>
<evidence type="ECO:0000256" key="3">
    <source>
        <dbReference type="ARBA" id="ARBA00022839"/>
    </source>
</evidence>
<dbReference type="FunFam" id="1.25.40.1050:FF:000001">
    <property type="entry name" value="5'-3' exoribonuclease 1"/>
    <property type="match status" value="1"/>
</dbReference>
<feature type="compositionally biased region" description="Polar residues" evidence="5">
    <location>
        <begin position="1222"/>
        <end position="1231"/>
    </location>
</feature>
<evidence type="ECO:0000259" key="12">
    <source>
        <dbReference type="Pfam" id="PF18334"/>
    </source>
</evidence>
<evidence type="ECO:0000256" key="4">
    <source>
        <dbReference type="ARBA" id="ARBA00038299"/>
    </source>
</evidence>
<evidence type="ECO:0000259" key="7">
    <source>
        <dbReference type="Pfam" id="PF02782"/>
    </source>
</evidence>
<feature type="domain" description="5'-3' exoribonuclease 1 D1" evidence="11">
    <location>
        <begin position="488"/>
        <end position="669"/>
    </location>
</feature>
<dbReference type="Proteomes" id="UP000018936">
    <property type="component" value="Unassembled WGS sequence"/>
</dbReference>
<dbReference type="CDD" id="cd18673">
    <property type="entry name" value="PIN_XRN1-2-like"/>
    <property type="match status" value="1"/>
</dbReference>
<dbReference type="SUPFAM" id="SSF53067">
    <property type="entry name" value="Actin-like ATPase domain"/>
    <property type="match status" value="2"/>
</dbReference>
<keyword evidence="14" id="KW-1185">Reference proteome</keyword>
<dbReference type="InterPro" id="IPR018484">
    <property type="entry name" value="FGGY_N"/>
</dbReference>
<evidence type="ECO:0000259" key="11">
    <source>
        <dbReference type="Pfam" id="PF18332"/>
    </source>
</evidence>
<dbReference type="GO" id="GO:0005975">
    <property type="term" value="P:carbohydrate metabolic process"/>
    <property type="evidence" value="ECO:0007669"/>
    <property type="project" value="InterPro"/>
</dbReference>
<dbReference type="InterPro" id="IPR040992">
    <property type="entry name" value="XRN1_D1"/>
</dbReference>
<dbReference type="EMBL" id="AZIM01002073">
    <property type="protein sequence ID" value="ETE64872.1"/>
    <property type="molecule type" value="Genomic_DNA"/>
</dbReference>
<feature type="region of interest" description="Disordered" evidence="5">
    <location>
        <begin position="1217"/>
        <end position="1237"/>
    </location>
</feature>
<dbReference type="InterPro" id="IPR041106">
    <property type="entry name" value="XRN1_D2_D3"/>
</dbReference>
<dbReference type="Pfam" id="PF18129">
    <property type="entry name" value="SH3_12"/>
    <property type="match status" value="1"/>
</dbReference>
<feature type="non-terminal residue" evidence="13">
    <location>
        <position position="1"/>
    </location>
</feature>